<evidence type="ECO:0000256" key="3">
    <source>
        <dbReference type="ARBA" id="ARBA00022553"/>
    </source>
</evidence>
<evidence type="ECO:0000256" key="4">
    <source>
        <dbReference type="ARBA" id="ARBA00022723"/>
    </source>
</evidence>
<comment type="caution">
    <text evidence="12">The sequence shown here is derived from an EMBL/GenBank/DDBJ whole genome shotgun (WGS) entry which is preliminary data.</text>
</comment>
<evidence type="ECO:0000256" key="6">
    <source>
        <dbReference type="ARBA" id="ARBA00023235"/>
    </source>
</evidence>
<keyword evidence="5 7" id="KW-0460">Magnesium</keyword>
<comment type="cofactor">
    <cofactor evidence="1">
        <name>Mg(2+)</name>
        <dbReference type="ChEBI" id="CHEBI:18420"/>
    </cofactor>
</comment>
<accession>A0ABV3XTM4</accession>
<dbReference type="EMBL" id="JBEHHI010000001">
    <property type="protein sequence ID" value="MEX5728140.1"/>
    <property type="molecule type" value="Genomic_DNA"/>
</dbReference>
<keyword evidence="4 7" id="KW-0479">Metal-binding</keyword>
<feature type="domain" description="Alpha-D-phosphohexomutase alpha/beta/alpha" evidence="10">
    <location>
        <begin position="159"/>
        <end position="260"/>
    </location>
</feature>
<dbReference type="InterPro" id="IPR005845">
    <property type="entry name" value="A-D-PHexomutase_a/b/a-II"/>
</dbReference>
<dbReference type="PROSITE" id="PS00710">
    <property type="entry name" value="PGM_PMM"/>
    <property type="match status" value="1"/>
</dbReference>
<dbReference type="Pfam" id="PF02879">
    <property type="entry name" value="PGM_PMM_II"/>
    <property type="match status" value="1"/>
</dbReference>
<dbReference type="InterPro" id="IPR005841">
    <property type="entry name" value="Alpha-D-phosphohexomutase_SF"/>
</dbReference>
<dbReference type="InterPro" id="IPR016066">
    <property type="entry name" value="A-D-PHexomutase_CS"/>
</dbReference>
<dbReference type="PANTHER" id="PTHR43771">
    <property type="entry name" value="PHOSPHOMANNOMUTASE"/>
    <property type="match status" value="1"/>
</dbReference>
<protein>
    <submittedName>
        <fullName evidence="12">Phosphomannomutase</fullName>
    </submittedName>
</protein>
<reference evidence="12 13" key="1">
    <citation type="submission" date="2024-06" db="EMBL/GenBank/DDBJ databases">
        <title>Genome of Rhodovulum iodosum, a marine photoferrotroph.</title>
        <authorList>
            <person name="Bianchini G."/>
            <person name="Nikeleit V."/>
            <person name="Kappler A."/>
            <person name="Bryce C."/>
            <person name="Sanchez-Baracaldo P."/>
        </authorList>
    </citation>
    <scope>NUCLEOTIDE SEQUENCE [LARGE SCALE GENOMIC DNA]</scope>
    <source>
        <strain evidence="12 13">UT/N1</strain>
    </source>
</reference>
<proteinExistence type="inferred from homology"/>
<dbReference type="Pfam" id="PF02880">
    <property type="entry name" value="PGM_PMM_III"/>
    <property type="match status" value="1"/>
</dbReference>
<evidence type="ECO:0000259" key="9">
    <source>
        <dbReference type="Pfam" id="PF02878"/>
    </source>
</evidence>
<evidence type="ECO:0000256" key="5">
    <source>
        <dbReference type="ARBA" id="ARBA00022842"/>
    </source>
</evidence>
<dbReference type="Pfam" id="PF02878">
    <property type="entry name" value="PGM_PMM_I"/>
    <property type="match status" value="1"/>
</dbReference>
<feature type="domain" description="Alpha-D-phosphohexomutase alpha/beta/alpha" evidence="11">
    <location>
        <begin position="264"/>
        <end position="371"/>
    </location>
</feature>
<dbReference type="Proteomes" id="UP001560019">
    <property type="component" value="Unassembled WGS sequence"/>
</dbReference>
<evidence type="ECO:0000259" key="10">
    <source>
        <dbReference type="Pfam" id="PF02879"/>
    </source>
</evidence>
<dbReference type="SUPFAM" id="SSF53738">
    <property type="entry name" value="Phosphoglucomutase, first 3 domains"/>
    <property type="match status" value="3"/>
</dbReference>
<feature type="domain" description="Alpha-D-phosphohexomutase alpha/beta/alpha" evidence="9">
    <location>
        <begin position="6"/>
        <end position="135"/>
    </location>
</feature>
<dbReference type="InterPro" id="IPR005844">
    <property type="entry name" value="A-D-PHexomutase_a/b/a-I"/>
</dbReference>
<keyword evidence="3" id="KW-0597">Phosphoprotein</keyword>
<dbReference type="Gene3D" id="3.40.120.10">
    <property type="entry name" value="Alpha-D-Glucose-1,6-Bisphosphate, subunit A, domain 3"/>
    <property type="match status" value="3"/>
</dbReference>
<dbReference type="PRINTS" id="PR00509">
    <property type="entry name" value="PGMPMM"/>
</dbReference>
<evidence type="ECO:0000259" key="11">
    <source>
        <dbReference type="Pfam" id="PF02880"/>
    </source>
</evidence>
<evidence type="ECO:0000313" key="12">
    <source>
        <dbReference type="EMBL" id="MEX5728140.1"/>
    </source>
</evidence>
<evidence type="ECO:0000256" key="1">
    <source>
        <dbReference type="ARBA" id="ARBA00001946"/>
    </source>
</evidence>
<dbReference type="InterPro" id="IPR005846">
    <property type="entry name" value="A-D-PHexomutase_a/b/a-III"/>
</dbReference>
<keyword evidence="6" id="KW-0413">Isomerase</keyword>
<dbReference type="Pfam" id="PF00408">
    <property type="entry name" value="PGM_PMM_IV"/>
    <property type="match status" value="1"/>
</dbReference>
<evidence type="ECO:0000256" key="2">
    <source>
        <dbReference type="ARBA" id="ARBA00010231"/>
    </source>
</evidence>
<evidence type="ECO:0000256" key="7">
    <source>
        <dbReference type="RuleBase" id="RU004326"/>
    </source>
</evidence>
<evidence type="ECO:0000313" key="13">
    <source>
        <dbReference type="Proteomes" id="UP001560019"/>
    </source>
</evidence>
<dbReference type="SUPFAM" id="SSF55957">
    <property type="entry name" value="Phosphoglucomutase, C-terminal domain"/>
    <property type="match status" value="1"/>
</dbReference>
<dbReference type="InterPro" id="IPR036900">
    <property type="entry name" value="A-D-PHexomutase_C_sf"/>
</dbReference>
<dbReference type="InterPro" id="IPR016055">
    <property type="entry name" value="A-D-PHexomutase_a/b/a-I/II/III"/>
</dbReference>
<dbReference type="PANTHER" id="PTHR43771:SF1">
    <property type="entry name" value="PHOSPHOMANNOMUTASE"/>
    <property type="match status" value="1"/>
</dbReference>
<dbReference type="RefSeq" id="WP_125408492.1">
    <property type="nucleotide sequence ID" value="NZ_JBEHHI010000001.1"/>
</dbReference>
<gene>
    <name evidence="12" type="ORF">Ga0609869_001493</name>
</gene>
<dbReference type="InterPro" id="IPR005843">
    <property type="entry name" value="A-D-PHexomutase_C"/>
</dbReference>
<evidence type="ECO:0000259" key="8">
    <source>
        <dbReference type="Pfam" id="PF00408"/>
    </source>
</evidence>
<dbReference type="CDD" id="cd03089">
    <property type="entry name" value="PMM_PGM"/>
    <property type="match status" value="1"/>
</dbReference>
<feature type="domain" description="Alpha-D-phosphohexomutase C-terminal" evidence="8">
    <location>
        <begin position="380"/>
        <end position="451"/>
    </location>
</feature>
<comment type="similarity">
    <text evidence="2 7">Belongs to the phosphohexose mutase family.</text>
</comment>
<keyword evidence="13" id="KW-1185">Reference proteome</keyword>
<dbReference type="Gene3D" id="3.30.310.50">
    <property type="entry name" value="Alpha-D-phosphohexomutase, C-terminal domain"/>
    <property type="match status" value="1"/>
</dbReference>
<sequence>MNLTCFKAYDVRGRIGDNLDTDIARRIGAGFAHVMGARTEGRALRVVVGRDCRESSPELACAVMSGLRDQGAEVLDIGLAGTEEVYFATAHLGATGGIEITASHNPMDYNGMKLVGPGSRPIDPGSELAAIRAAAESDLEPLATPGGYAPVDTRPAFAAHVCDFVEADKLKPMKILVNSGNGTAGPTFDAIAAELARRGAPLDFVRVNHVPDGSFPNGVPNPLLPENRAMTAAPVRAEGAEMGVAWDGDFDRCFLFDEAGDFIDGEYVVALLAQSFLAGGTGETIVYDPRVVLNTRAVIAANGGSAVASKTGHAFVKAKMREVDAVYGGEMSAHHYFRDFYYCDSGMIPWLKIVEYLSRSGQSLGQCVAEMRADFPSSGEINFTVSDPAAVIEAIVAQLGDAADEIDRLDGASLGFADWRMNLRASNTEPLLRLNIETRGDRALLEAKVAELTALVRAAGGPAAAAG</sequence>
<organism evidence="12 13">
    <name type="scientific">Rhodovulum iodosum</name>
    <dbReference type="NCBI Taxonomy" id="68291"/>
    <lineage>
        <taxon>Bacteria</taxon>
        <taxon>Pseudomonadati</taxon>
        <taxon>Pseudomonadota</taxon>
        <taxon>Alphaproteobacteria</taxon>
        <taxon>Rhodobacterales</taxon>
        <taxon>Paracoccaceae</taxon>
        <taxon>Rhodovulum</taxon>
    </lineage>
</organism>
<name>A0ABV3XTM4_9RHOB</name>